<dbReference type="EMBL" id="KZ992687">
    <property type="protein sequence ID" value="RKP07673.1"/>
    <property type="molecule type" value="Genomic_DNA"/>
</dbReference>
<dbReference type="Proteomes" id="UP000271241">
    <property type="component" value="Unassembled WGS sequence"/>
</dbReference>
<evidence type="ECO:0000256" key="1">
    <source>
        <dbReference type="SAM" id="MobiDB-lite"/>
    </source>
</evidence>
<organism evidence="2 3">
    <name type="scientific">Thamnocephalis sphaerospora</name>
    <dbReference type="NCBI Taxonomy" id="78915"/>
    <lineage>
        <taxon>Eukaryota</taxon>
        <taxon>Fungi</taxon>
        <taxon>Fungi incertae sedis</taxon>
        <taxon>Zoopagomycota</taxon>
        <taxon>Zoopagomycotina</taxon>
        <taxon>Zoopagomycetes</taxon>
        <taxon>Zoopagales</taxon>
        <taxon>Sigmoideomycetaceae</taxon>
        <taxon>Thamnocephalis</taxon>
    </lineage>
</organism>
<feature type="region of interest" description="Disordered" evidence="1">
    <location>
        <begin position="294"/>
        <end position="374"/>
    </location>
</feature>
<accession>A0A4P9XNV4</accession>
<evidence type="ECO:0000313" key="3">
    <source>
        <dbReference type="Proteomes" id="UP000271241"/>
    </source>
</evidence>
<feature type="compositionally biased region" description="Basic and acidic residues" evidence="1">
    <location>
        <begin position="324"/>
        <end position="337"/>
    </location>
</feature>
<protein>
    <submittedName>
        <fullName evidence="2">Uncharacterized protein</fullName>
    </submittedName>
</protein>
<proteinExistence type="predicted"/>
<gene>
    <name evidence="2" type="ORF">THASP1DRAFT_24221</name>
</gene>
<sequence length="374" mass="40485">MASIKLEDPLLADTGNLPFVVEPEHSNALTFLTDLLDPLQRQTWSPLLPLPILGTLHAIKVTLDYRARIRRASGPRPPLLQGLFTVLTMALGGSTTSAFLMGIPPSWLSSNVALPTYALVYLAMFRAPGDIVFRTLDAIDPFIRPILLVADGLTRAHSQAGFAIESVRAMPVLKNSIIAQLLCGTLAGCGGGILADAFNLASHDWHFRTPTALKSEHYDLRVSFFTALTYALTTPYASDQLSAAGRILFTLYPEIEQQNMWLTLDPTEAKCLAGLLFATAQMWKLYSPMLLSDSGKKAHTQGGDKHRHHHGGSQPPKGAGASGDKPDTTLPTDEHEPSTATSTAVADQGGRGDGEDQSDHESVRKRGKNKSRKE</sequence>
<feature type="compositionally biased region" description="Basic residues" evidence="1">
    <location>
        <begin position="365"/>
        <end position="374"/>
    </location>
</feature>
<name>A0A4P9XNV4_9FUNG</name>
<dbReference type="OrthoDB" id="5585283at2759"/>
<keyword evidence="3" id="KW-1185">Reference proteome</keyword>
<evidence type="ECO:0000313" key="2">
    <source>
        <dbReference type="EMBL" id="RKP07673.1"/>
    </source>
</evidence>
<feature type="compositionally biased region" description="Basic and acidic residues" evidence="1">
    <location>
        <begin position="350"/>
        <end position="364"/>
    </location>
</feature>
<dbReference type="AlphaFoldDB" id="A0A4P9XNV4"/>
<reference evidence="3" key="1">
    <citation type="journal article" date="2018" name="Nat. Microbiol.">
        <title>Leveraging single-cell genomics to expand the fungal tree of life.</title>
        <authorList>
            <person name="Ahrendt S.R."/>
            <person name="Quandt C.A."/>
            <person name="Ciobanu D."/>
            <person name="Clum A."/>
            <person name="Salamov A."/>
            <person name="Andreopoulos B."/>
            <person name="Cheng J.F."/>
            <person name="Woyke T."/>
            <person name="Pelin A."/>
            <person name="Henrissat B."/>
            <person name="Reynolds N.K."/>
            <person name="Benny G.L."/>
            <person name="Smith M.E."/>
            <person name="James T.Y."/>
            <person name="Grigoriev I.V."/>
        </authorList>
    </citation>
    <scope>NUCLEOTIDE SEQUENCE [LARGE SCALE GENOMIC DNA]</scope>
    <source>
        <strain evidence="3">RSA 1356</strain>
    </source>
</reference>